<dbReference type="OrthoDB" id="6700395at2759"/>
<sequence>MFIIIYFLCSLLTSYADSEYDQRQTGDVNIQVDLKDVQLFAILKGDKEEYVDYDYAYDYSELTIKPQNRTTPRPLNATSTSTEQIVTRDNSSTTVATTTPLEHTIAPVTNDLSTSSATIVTDKDITTERSHPEVTTDGNVGTTKAATAATTHGATRKHCRKGYVLNQKGQCQLKMNNTENALLRLVKLSQKLKLKRENKNSDN</sequence>
<organism evidence="3 4">
    <name type="scientific">Bicyclus anynana</name>
    <name type="common">Squinting bush brown butterfly</name>
    <dbReference type="NCBI Taxonomy" id="110368"/>
    <lineage>
        <taxon>Eukaryota</taxon>
        <taxon>Metazoa</taxon>
        <taxon>Ecdysozoa</taxon>
        <taxon>Arthropoda</taxon>
        <taxon>Hexapoda</taxon>
        <taxon>Insecta</taxon>
        <taxon>Pterygota</taxon>
        <taxon>Neoptera</taxon>
        <taxon>Endopterygota</taxon>
        <taxon>Lepidoptera</taxon>
        <taxon>Glossata</taxon>
        <taxon>Ditrysia</taxon>
        <taxon>Papilionoidea</taxon>
        <taxon>Nymphalidae</taxon>
        <taxon>Satyrinae</taxon>
        <taxon>Satyrini</taxon>
        <taxon>Mycalesina</taxon>
        <taxon>Bicyclus</taxon>
    </lineage>
</organism>
<evidence type="ECO:0000313" key="3">
    <source>
        <dbReference type="Proteomes" id="UP001652582"/>
    </source>
</evidence>
<feature type="signal peptide" evidence="2">
    <location>
        <begin position="1"/>
        <end position="18"/>
    </location>
</feature>
<feature type="region of interest" description="Disordered" evidence="1">
    <location>
        <begin position="66"/>
        <end position="94"/>
    </location>
</feature>
<evidence type="ECO:0000313" key="4">
    <source>
        <dbReference type="RefSeq" id="XP_023948564.2"/>
    </source>
</evidence>
<dbReference type="AlphaFoldDB" id="A0A6J1NNT1"/>
<reference evidence="4" key="1">
    <citation type="submission" date="2025-08" db="UniProtKB">
        <authorList>
            <consortium name="RefSeq"/>
        </authorList>
    </citation>
    <scope>IDENTIFICATION</scope>
</reference>
<accession>A0A6J1NNT1</accession>
<evidence type="ECO:0000256" key="2">
    <source>
        <dbReference type="SAM" id="SignalP"/>
    </source>
</evidence>
<evidence type="ECO:0000256" key="1">
    <source>
        <dbReference type="SAM" id="MobiDB-lite"/>
    </source>
</evidence>
<keyword evidence="3" id="KW-1185">Reference proteome</keyword>
<feature type="chain" id="PRO_5045978387" evidence="2">
    <location>
        <begin position="19"/>
        <end position="203"/>
    </location>
</feature>
<dbReference type="RefSeq" id="XP_023948564.2">
    <property type="nucleotide sequence ID" value="XM_024092796.2"/>
</dbReference>
<gene>
    <name evidence="4" type="primary">LOC112053392</name>
</gene>
<name>A0A6J1NNT1_BICAN</name>
<dbReference type="Proteomes" id="UP001652582">
    <property type="component" value="Chromosome 5"/>
</dbReference>
<proteinExistence type="predicted"/>
<protein>
    <submittedName>
        <fullName evidence="4">Uncharacterized protein LOC112053392</fullName>
    </submittedName>
</protein>
<keyword evidence="2" id="KW-0732">Signal</keyword>
<dbReference type="KEGG" id="bany:112053392"/>
<dbReference type="GeneID" id="112053392"/>